<comment type="caution">
    <text evidence="5">The sequence shown here is derived from an EMBL/GenBank/DDBJ whole genome shotgun (WGS) entry which is preliminary data.</text>
</comment>
<dbReference type="SUPFAM" id="SSF52540">
    <property type="entry name" value="P-loop containing nucleoside triphosphate hydrolases"/>
    <property type="match status" value="1"/>
</dbReference>
<evidence type="ECO:0000313" key="5">
    <source>
        <dbReference type="EMBL" id="GHH88605.1"/>
    </source>
</evidence>
<reference evidence="5" key="1">
    <citation type="journal article" date="2014" name="Int. J. Syst. Evol. Microbiol.">
        <title>Complete genome sequence of Corynebacterium casei LMG S-19264T (=DSM 44701T), isolated from a smear-ripened cheese.</title>
        <authorList>
            <consortium name="US DOE Joint Genome Institute (JGI-PGF)"/>
            <person name="Walter F."/>
            <person name="Albersmeier A."/>
            <person name="Kalinowski J."/>
            <person name="Ruckert C."/>
        </authorList>
    </citation>
    <scope>NUCLEOTIDE SEQUENCE</scope>
    <source>
        <strain evidence="5">CGMCC 4.7403</strain>
    </source>
</reference>
<name>A0A919GRQ5_9ACTN</name>
<feature type="domain" description="ABC transporter" evidence="4">
    <location>
        <begin position="18"/>
        <end position="248"/>
    </location>
</feature>
<evidence type="ECO:0000256" key="2">
    <source>
        <dbReference type="ARBA" id="ARBA00022741"/>
    </source>
</evidence>
<dbReference type="PANTHER" id="PTHR43582">
    <property type="entry name" value="LINEARMYCIN RESISTANCE ATP-BINDING PROTEIN LNRL"/>
    <property type="match status" value="1"/>
</dbReference>
<evidence type="ECO:0000313" key="6">
    <source>
        <dbReference type="Proteomes" id="UP000603227"/>
    </source>
</evidence>
<accession>A0A919GRQ5</accession>
<gene>
    <name evidence="5" type="ORF">GCM10017771_34660</name>
</gene>
<proteinExistence type="predicted"/>
<keyword evidence="6" id="KW-1185">Reference proteome</keyword>
<organism evidence="5 6">
    <name type="scientific">Streptomyces capitiformicae</name>
    <dbReference type="NCBI Taxonomy" id="2014920"/>
    <lineage>
        <taxon>Bacteria</taxon>
        <taxon>Bacillati</taxon>
        <taxon>Actinomycetota</taxon>
        <taxon>Actinomycetes</taxon>
        <taxon>Kitasatosporales</taxon>
        <taxon>Streptomycetaceae</taxon>
        <taxon>Streptomyces</taxon>
    </lineage>
</organism>
<dbReference type="InterPro" id="IPR003439">
    <property type="entry name" value="ABC_transporter-like_ATP-bd"/>
</dbReference>
<protein>
    <submittedName>
        <fullName evidence="5">Daunorubicin resistance protein DrrA family ABC transporter ATP-binding protein</fullName>
    </submittedName>
</protein>
<evidence type="ECO:0000259" key="4">
    <source>
        <dbReference type="PROSITE" id="PS50893"/>
    </source>
</evidence>
<dbReference type="GO" id="GO:0005524">
    <property type="term" value="F:ATP binding"/>
    <property type="evidence" value="ECO:0007669"/>
    <property type="project" value="UniProtKB-KW"/>
</dbReference>
<dbReference type="PROSITE" id="PS50893">
    <property type="entry name" value="ABC_TRANSPORTER_2"/>
    <property type="match status" value="1"/>
</dbReference>
<keyword evidence="3 5" id="KW-0067">ATP-binding</keyword>
<dbReference type="SMART" id="SM00382">
    <property type="entry name" value="AAA"/>
    <property type="match status" value="1"/>
</dbReference>
<dbReference type="InterPro" id="IPR025302">
    <property type="entry name" value="DrrA1/2-like_C"/>
</dbReference>
<evidence type="ECO:0000256" key="3">
    <source>
        <dbReference type="ARBA" id="ARBA00022840"/>
    </source>
</evidence>
<dbReference type="GO" id="GO:0016887">
    <property type="term" value="F:ATP hydrolysis activity"/>
    <property type="evidence" value="ECO:0007669"/>
    <property type="project" value="InterPro"/>
</dbReference>
<sequence>MQTHNRGGAIVPGADIAVRTEELSKLYGTREALVGLDLTVPAGQVFGFLGPNGAGKTTTIGILCTLLRPTLGHAWVAGAHVAREAGRVRRRIGVVFQEQTLDQDLTAMESMRMQAELYGLPGPAARAASTALLDLMGLADRAGHVVRTLSGGTRRRLEIARALVHGPRVLFLDEPTTGLDPQTRAAVREHLRLLCREHGITVFLTTHHLEEAEHCDRIAIIDDGELVAEGSPGELKAVIGADLVTLRTDDDERVAEAVRRLFGVATVTGPGGVRLRAPDGAALVPRLCAELTVPIHSVTVAPPTLDDVFLHHTGRTIR</sequence>
<keyword evidence="1" id="KW-0813">Transport</keyword>
<dbReference type="EMBL" id="BNAT01000010">
    <property type="protein sequence ID" value="GHH88605.1"/>
    <property type="molecule type" value="Genomic_DNA"/>
</dbReference>
<keyword evidence="2" id="KW-0547">Nucleotide-binding</keyword>
<dbReference type="Proteomes" id="UP000603227">
    <property type="component" value="Unassembled WGS sequence"/>
</dbReference>
<dbReference type="PANTHER" id="PTHR43582:SF5">
    <property type="entry name" value="ABC TRANSPORTER"/>
    <property type="match status" value="1"/>
</dbReference>
<dbReference type="Pfam" id="PF00005">
    <property type="entry name" value="ABC_tran"/>
    <property type="match status" value="1"/>
</dbReference>
<dbReference type="InterPro" id="IPR027417">
    <property type="entry name" value="P-loop_NTPase"/>
</dbReference>
<reference evidence="5" key="2">
    <citation type="submission" date="2020-09" db="EMBL/GenBank/DDBJ databases">
        <authorList>
            <person name="Sun Q."/>
            <person name="Zhou Y."/>
        </authorList>
    </citation>
    <scope>NUCLEOTIDE SEQUENCE</scope>
    <source>
        <strain evidence="5">CGMCC 4.7403</strain>
    </source>
</reference>
<evidence type="ECO:0000256" key="1">
    <source>
        <dbReference type="ARBA" id="ARBA00022448"/>
    </source>
</evidence>
<dbReference type="Gene3D" id="3.40.50.300">
    <property type="entry name" value="P-loop containing nucleotide triphosphate hydrolases"/>
    <property type="match status" value="1"/>
</dbReference>
<dbReference type="AlphaFoldDB" id="A0A919GRQ5"/>
<dbReference type="InterPro" id="IPR003593">
    <property type="entry name" value="AAA+_ATPase"/>
</dbReference>
<dbReference type="Pfam" id="PF13732">
    <property type="entry name" value="DrrA1-3_C"/>
    <property type="match status" value="1"/>
</dbReference>